<keyword evidence="1" id="KW-1133">Transmembrane helix</keyword>
<accession>A0ABV3EUS2</accession>
<gene>
    <name evidence="2" type="ORF">AB0D95_22295</name>
</gene>
<evidence type="ECO:0000313" key="2">
    <source>
        <dbReference type="EMBL" id="MEU9579967.1"/>
    </source>
</evidence>
<reference evidence="2 3" key="1">
    <citation type="submission" date="2024-06" db="EMBL/GenBank/DDBJ databases">
        <title>The Natural Products Discovery Center: Release of the First 8490 Sequenced Strains for Exploring Actinobacteria Biosynthetic Diversity.</title>
        <authorList>
            <person name="Kalkreuter E."/>
            <person name="Kautsar S.A."/>
            <person name="Yang D."/>
            <person name="Bader C.D."/>
            <person name="Teijaro C.N."/>
            <person name="Fluegel L."/>
            <person name="Davis C.M."/>
            <person name="Simpson J.R."/>
            <person name="Lauterbach L."/>
            <person name="Steele A.D."/>
            <person name="Gui C."/>
            <person name="Meng S."/>
            <person name="Li G."/>
            <person name="Viehrig K."/>
            <person name="Ye F."/>
            <person name="Su P."/>
            <person name="Kiefer A.F."/>
            <person name="Nichols A."/>
            <person name="Cepeda A.J."/>
            <person name="Yan W."/>
            <person name="Fan B."/>
            <person name="Jiang Y."/>
            <person name="Adhikari A."/>
            <person name="Zheng C.-J."/>
            <person name="Schuster L."/>
            <person name="Cowan T.M."/>
            <person name="Smanski M.J."/>
            <person name="Chevrette M.G."/>
            <person name="De Carvalho L.P.S."/>
            <person name="Shen B."/>
        </authorList>
    </citation>
    <scope>NUCLEOTIDE SEQUENCE [LARGE SCALE GENOMIC DNA]</scope>
    <source>
        <strain evidence="2 3">NPDC048117</strain>
    </source>
</reference>
<evidence type="ECO:0000313" key="3">
    <source>
        <dbReference type="Proteomes" id="UP001551584"/>
    </source>
</evidence>
<keyword evidence="1" id="KW-0472">Membrane</keyword>
<protein>
    <recommendedName>
        <fullName evidence="4">PH domain-containing protein</fullName>
    </recommendedName>
</protein>
<proteinExistence type="predicted"/>
<keyword evidence="3" id="KW-1185">Reference proteome</keyword>
<feature type="transmembrane region" description="Helical" evidence="1">
    <location>
        <begin position="69"/>
        <end position="87"/>
    </location>
</feature>
<name>A0ABV3EUS2_9ACTN</name>
<keyword evidence="1" id="KW-0812">Transmembrane</keyword>
<feature type="transmembrane region" description="Helical" evidence="1">
    <location>
        <begin position="40"/>
        <end position="63"/>
    </location>
</feature>
<evidence type="ECO:0000256" key="1">
    <source>
        <dbReference type="SAM" id="Phobius"/>
    </source>
</evidence>
<comment type="caution">
    <text evidence="2">The sequence shown here is derived from an EMBL/GenBank/DDBJ whole genome shotgun (WGS) entry which is preliminary data.</text>
</comment>
<dbReference type="EMBL" id="JBEZNA010000061">
    <property type="protein sequence ID" value="MEU9579967.1"/>
    <property type="molecule type" value="Genomic_DNA"/>
</dbReference>
<dbReference type="RefSeq" id="WP_280869686.1">
    <property type="nucleotide sequence ID" value="NZ_JBEZNA010000061.1"/>
</dbReference>
<sequence length="194" mass="21018">MPLPFLTADRAFDGETEDVVLPFHDRQRWRRPYRPGPPRVGLAALVLLLASFVLAAAVIIAATTSVTGAWIWFGVALLMIAGALRGLRIGVWVSSAGLRHVTFFATRTTAWAQVGTLRLVQQPVRWMGLPRTVQGQALVLEARSGRGASSRADGPVVLLSTHDADFLGRPASFDRASDTVEAWADEYRTAAAGR</sequence>
<dbReference type="Proteomes" id="UP001551584">
    <property type="component" value="Unassembled WGS sequence"/>
</dbReference>
<evidence type="ECO:0008006" key="4">
    <source>
        <dbReference type="Google" id="ProtNLM"/>
    </source>
</evidence>
<organism evidence="2 3">
    <name type="scientific">Streptomyces chilikensis</name>
    <dbReference type="NCBI Taxonomy" id="1194079"/>
    <lineage>
        <taxon>Bacteria</taxon>
        <taxon>Bacillati</taxon>
        <taxon>Actinomycetota</taxon>
        <taxon>Actinomycetes</taxon>
        <taxon>Kitasatosporales</taxon>
        <taxon>Streptomycetaceae</taxon>
        <taxon>Streptomyces</taxon>
    </lineage>
</organism>